<sequence length="376" mass="41706">MKAKQLAMYALIPLIAASCIQDEALNSEAAIDACIGNDVQLVDINADSKVINIYVHKAADLSKQNLKFVYPQGATLKVDKRERGDTEKTYDFSTPPHSRNFTVTSEDGKWQPTYKVNVIPAELPTSYHFEKLIVSADTPYDIFYEFDRGTSQEISKVLQWSSGNPGYKLTGMPSTNTDYPTQQTAHGYKGKAVKLITCDTGSLGATVGMHIAAGSLFIGAFEPGSALKAPRKATKFGYQFYKRPLELRGYYKYKAGEVYTENGKPKSGIKDKCDIYAVMYEADNNSFTLDGDNVFTSDKLVMKAQIDPKDIIESEEWTAFNLPFKPVKGRNLDMKKLKEGKYKISIVLSSSADGAYFKGAIGSTLYVDEMELICDK</sequence>
<accession>A0A5D3FBW7</accession>
<dbReference type="Proteomes" id="UP000324383">
    <property type="component" value="Unassembled WGS sequence"/>
</dbReference>
<organism evidence="3 4">
    <name type="scientific">Bacteroides pyogenes</name>
    <dbReference type="NCBI Taxonomy" id="310300"/>
    <lineage>
        <taxon>Bacteria</taxon>
        <taxon>Pseudomonadati</taxon>
        <taxon>Bacteroidota</taxon>
        <taxon>Bacteroidia</taxon>
        <taxon>Bacteroidales</taxon>
        <taxon>Bacteroidaceae</taxon>
        <taxon>Bacteroides</taxon>
    </lineage>
</organism>
<name>A0A5D3FBW7_9BACE</name>
<reference evidence="3 4" key="1">
    <citation type="submission" date="2019-07" db="EMBL/GenBank/DDBJ databases">
        <title>Draft Genome Sequences of Bacteroides pyogenes Strains Isolated from the Uterus Holstein Dairy Cows with Metritis.</title>
        <authorList>
            <person name="Cunha F."/>
            <person name="Galvao K.N."/>
            <person name="Jeon S.J."/>
            <person name="Jeong K.C."/>
        </authorList>
    </citation>
    <scope>NUCLEOTIDE SEQUENCE [LARGE SCALE GENOMIC DNA]</scope>
    <source>
        <strain evidence="3 4">KG-31</strain>
    </source>
</reference>
<feature type="compositionally biased region" description="Polar residues" evidence="1">
    <location>
        <begin position="91"/>
        <end position="105"/>
    </location>
</feature>
<gene>
    <name evidence="3" type="ORF">FNJ60_11705</name>
</gene>
<evidence type="ECO:0000259" key="2">
    <source>
        <dbReference type="Pfam" id="PF13201"/>
    </source>
</evidence>
<protein>
    <recommendedName>
        <fullName evidence="2">Putative carbohydrate metabolism domain-containing protein</fullName>
    </recommendedName>
</protein>
<evidence type="ECO:0000313" key="3">
    <source>
        <dbReference type="EMBL" id="TYK32570.1"/>
    </source>
</evidence>
<keyword evidence="4" id="KW-1185">Reference proteome</keyword>
<dbReference type="Gene3D" id="2.60.120.890">
    <property type="entry name" value="BT2081, beta-jelly-roll domain"/>
    <property type="match status" value="1"/>
</dbReference>
<evidence type="ECO:0000313" key="4">
    <source>
        <dbReference type="Proteomes" id="UP000324383"/>
    </source>
</evidence>
<dbReference type="AlphaFoldDB" id="A0A5D3FBW7"/>
<dbReference type="RefSeq" id="WP_027325638.1">
    <property type="nucleotide sequence ID" value="NZ_CAMBON010000027.1"/>
</dbReference>
<evidence type="ECO:0000256" key="1">
    <source>
        <dbReference type="SAM" id="MobiDB-lite"/>
    </source>
</evidence>
<proteinExistence type="predicted"/>
<dbReference type="Gene3D" id="2.60.40.2340">
    <property type="match status" value="1"/>
</dbReference>
<dbReference type="InterPro" id="IPR025112">
    <property type="entry name" value="PCMD"/>
</dbReference>
<dbReference type="InterPro" id="IPR038653">
    <property type="entry name" value="Put_CMD_sf"/>
</dbReference>
<dbReference type="Pfam" id="PF13201">
    <property type="entry name" value="PCMD"/>
    <property type="match status" value="1"/>
</dbReference>
<feature type="domain" description="Putative carbohydrate metabolism" evidence="2">
    <location>
        <begin position="128"/>
        <end position="373"/>
    </location>
</feature>
<dbReference type="EMBL" id="VKLW01000028">
    <property type="protein sequence ID" value="TYK32570.1"/>
    <property type="molecule type" value="Genomic_DNA"/>
</dbReference>
<comment type="caution">
    <text evidence="3">The sequence shown here is derived from an EMBL/GenBank/DDBJ whole genome shotgun (WGS) entry which is preliminary data.</text>
</comment>
<dbReference type="PROSITE" id="PS51257">
    <property type="entry name" value="PROKAR_LIPOPROTEIN"/>
    <property type="match status" value="1"/>
</dbReference>
<feature type="region of interest" description="Disordered" evidence="1">
    <location>
        <begin position="86"/>
        <end position="105"/>
    </location>
</feature>